<keyword evidence="2" id="KW-0540">Nuclease</keyword>
<evidence type="ECO:0000256" key="1">
    <source>
        <dbReference type="SAM" id="MobiDB-lite"/>
    </source>
</evidence>
<dbReference type="InterPro" id="IPR036397">
    <property type="entry name" value="RNaseH_sf"/>
</dbReference>
<name>A0A0G2EEP3_PHACM</name>
<protein>
    <submittedName>
        <fullName evidence="2">Putative 35 exonuclease</fullName>
    </submittedName>
</protein>
<gene>
    <name evidence="2" type="ORF">UCRPC4_g03980</name>
</gene>
<keyword evidence="3" id="KW-1185">Reference proteome</keyword>
<dbReference type="Proteomes" id="UP000053317">
    <property type="component" value="Unassembled WGS sequence"/>
</dbReference>
<comment type="caution">
    <text evidence="2">The sequence shown here is derived from an EMBL/GenBank/DDBJ whole genome shotgun (WGS) entry which is preliminary data.</text>
</comment>
<accession>A0A0G2EEP3</accession>
<feature type="region of interest" description="Disordered" evidence="1">
    <location>
        <begin position="350"/>
        <end position="384"/>
    </location>
</feature>
<reference evidence="2 3" key="1">
    <citation type="submission" date="2015-05" db="EMBL/GenBank/DDBJ databases">
        <title>Distinctive expansion of gene families associated with plant cell wall degradation and secondary metabolism in the genomes of grapevine trunk pathogens.</title>
        <authorList>
            <person name="Lawrence D.P."/>
            <person name="Travadon R."/>
            <person name="Rolshausen P.E."/>
            <person name="Baumgartner K."/>
        </authorList>
    </citation>
    <scope>NUCLEOTIDE SEQUENCE [LARGE SCALE GENOMIC DNA]</scope>
    <source>
        <strain evidence="2">UCRPC4</strain>
    </source>
</reference>
<feature type="region of interest" description="Disordered" evidence="1">
    <location>
        <begin position="424"/>
        <end position="460"/>
    </location>
</feature>
<reference evidence="2 3" key="2">
    <citation type="submission" date="2015-05" db="EMBL/GenBank/DDBJ databases">
        <authorList>
            <person name="Morales-Cruz A."/>
            <person name="Amrine K.C."/>
            <person name="Cantu D."/>
        </authorList>
    </citation>
    <scope>NUCLEOTIDE SEQUENCE [LARGE SCALE GENOMIC DNA]</scope>
    <source>
        <strain evidence="2">UCRPC4</strain>
    </source>
</reference>
<proteinExistence type="predicted"/>
<dbReference type="SUPFAM" id="SSF53098">
    <property type="entry name" value="Ribonuclease H-like"/>
    <property type="match status" value="1"/>
</dbReference>
<evidence type="ECO:0000313" key="3">
    <source>
        <dbReference type="Proteomes" id="UP000053317"/>
    </source>
</evidence>
<keyword evidence="2" id="KW-0269">Exonuclease</keyword>
<dbReference type="PANTHER" id="PTHR43040">
    <property type="entry name" value="RIBONUCLEASE D"/>
    <property type="match status" value="1"/>
</dbReference>
<organism evidence="2 3">
    <name type="scientific">Phaeomoniella chlamydospora</name>
    <name type="common">Phaeoacremonium chlamydosporum</name>
    <dbReference type="NCBI Taxonomy" id="158046"/>
    <lineage>
        <taxon>Eukaryota</taxon>
        <taxon>Fungi</taxon>
        <taxon>Dikarya</taxon>
        <taxon>Ascomycota</taxon>
        <taxon>Pezizomycotina</taxon>
        <taxon>Eurotiomycetes</taxon>
        <taxon>Chaetothyriomycetidae</taxon>
        <taxon>Phaeomoniellales</taxon>
        <taxon>Phaeomoniellaceae</taxon>
        <taxon>Phaeomoniella</taxon>
    </lineage>
</organism>
<evidence type="ECO:0000313" key="2">
    <source>
        <dbReference type="EMBL" id="KKY20904.1"/>
    </source>
</evidence>
<dbReference type="PANTHER" id="PTHR43040:SF1">
    <property type="entry name" value="RIBONUCLEASE D"/>
    <property type="match status" value="1"/>
</dbReference>
<dbReference type="InterPro" id="IPR012337">
    <property type="entry name" value="RNaseH-like_sf"/>
</dbReference>
<dbReference type="GO" id="GO:0003676">
    <property type="term" value="F:nucleic acid binding"/>
    <property type="evidence" value="ECO:0007669"/>
    <property type="project" value="InterPro"/>
</dbReference>
<dbReference type="GO" id="GO:0004527">
    <property type="term" value="F:exonuclease activity"/>
    <property type="evidence" value="ECO:0007669"/>
    <property type="project" value="UniProtKB-KW"/>
</dbReference>
<dbReference type="Gene3D" id="3.30.420.10">
    <property type="entry name" value="Ribonuclease H-like superfamily/Ribonuclease H"/>
    <property type="match status" value="1"/>
</dbReference>
<dbReference type="EMBL" id="LCWF01000091">
    <property type="protein sequence ID" value="KKY20904.1"/>
    <property type="molecule type" value="Genomic_DNA"/>
</dbReference>
<feature type="compositionally biased region" description="Polar residues" evidence="1">
    <location>
        <begin position="354"/>
        <end position="368"/>
    </location>
</feature>
<dbReference type="AlphaFoldDB" id="A0A0G2EEP3"/>
<sequence length="538" mass="60996">MSLLTLPRDMVVDDPDALLDMLEVVCSVLQREPSQPVCLFVPYPASISDSSRSSFSLLVLHVPFFPCTYLLDLLVLGEHFHDSKTVYQDIFTLSGRGNGKARLVSLKMMFESPMVLKLVFDVRLLSTYLFLDCGIQIQGVCDLGVLSSFETRWTKRNVDIQNDLDLVECVERDAGLEYEDIHHWKSVRERGLGILYPHRATSEHFGSAGDNFASSSENTVLERPIPEELIGYYVTEVKYLDRLWMEYSSRPLTNETVKREAETNIRTRMPWGDGYETGTNPMKDENTRVPSDSIDPELKFRKNNEQSSTSESTSKKHEASKSYHAVLTRPQEHCPILDTLMNTDSKSSFRESVCSDSTTTTLRTNNPIHSERFEIQPRRQANQQTPNILHKARKSKNEAEEILSASVIGLPNLFAKLDFPLPYPGTKRTTPAQHPQNSSLPPPPPPQPSHSYLPPTTPANPWELIHTLDLPNAHSQSATQLRPWMTDALEHDFNEVKRWDQDYDPWQAYLMDHLHPADDVVGREWGTDESGRNGSGGS</sequence>
<dbReference type="OrthoDB" id="26838at2759"/>
<keyword evidence="2" id="KW-0378">Hydrolase</keyword>
<feature type="region of interest" description="Disordered" evidence="1">
    <location>
        <begin position="258"/>
        <end position="327"/>
    </location>
</feature>